<evidence type="ECO:0000313" key="3">
    <source>
        <dbReference type="Proteomes" id="UP000242942"/>
    </source>
</evidence>
<dbReference type="OrthoDB" id="10357560at2759"/>
<keyword evidence="1" id="KW-1133">Transmembrane helix</keyword>
<keyword evidence="1" id="KW-0472">Membrane</keyword>
<dbReference type="EMBL" id="FLRI01000572">
    <property type="protein sequence ID" value="SBT84800.1"/>
    <property type="molecule type" value="Genomic_DNA"/>
</dbReference>
<sequence length="252" mass="29633">MGKLNEFQYYEIFYKVRENFNNIVDDEYDAYLYKKDQVLQNIGMYLVENYNSDYKACNIFNDCKERCRHLNKWLNEKKSLYTSNGKCTHNNELWNQYIDKLWEKLEQDMEKQNRCERDNGPEKDFNKKWITHSCSNATAVVIPQACPHSPSPPAVPDPAPEVPVCPESTALTSSSCKAVLTTTYVVFGILLFFMYFLRFSSVGMKLYNLIRGGKIKRRNVDKENNESFRSDNNSNMESLDRRFNVIYNSFQN</sequence>
<dbReference type="AlphaFoldDB" id="A0A1D3JFT7"/>
<organism evidence="2 3">
    <name type="scientific">Plasmodium ovale</name>
    <name type="common">malaria parasite P. ovale</name>
    <dbReference type="NCBI Taxonomy" id="36330"/>
    <lineage>
        <taxon>Eukaryota</taxon>
        <taxon>Sar</taxon>
        <taxon>Alveolata</taxon>
        <taxon>Apicomplexa</taxon>
        <taxon>Aconoidasida</taxon>
        <taxon>Haemosporida</taxon>
        <taxon>Plasmodiidae</taxon>
        <taxon>Plasmodium</taxon>
        <taxon>Plasmodium (Plasmodium)</taxon>
    </lineage>
</organism>
<dbReference type="VEuPathDB" id="PlasmoDB:PocGH01_00228200"/>
<feature type="transmembrane region" description="Helical" evidence="1">
    <location>
        <begin position="178"/>
        <end position="197"/>
    </location>
</feature>
<gene>
    <name evidence="2" type="primary">PocGH01_00228200</name>
    <name evidence="2" type="ORF">POCGH01_00228200</name>
</gene>
<reference evidence="2 3" key="1">
    <citation type="submission" date="2016-06" db="EMBL/GenBank/DDBJ databases">
        <authorList>
            <consortium name="Pathogen Informatics"/>
        </authorList>
    </citation>
    <scope>NUCLEOTIDE SEQUENCE [LARGE SCALE GENOMIC DNA]</scope>
    <source>
        <strain evidence="2">PocGH01</strain>
    </source>
</reference>
<evidence type="ECO:0000313" key="2">
    <source>
        <dbReference type="EMBL" id="SBT84800.1"/>
    </source>
</evidence>
<dbReference type="Proteomes" id="UP000242942">
    <property type="component" value="Unassembled WGS sequence"/>
</dbReference>
<proteinExistence type="predicted"/>
<keyword evidence="1" id="KW-0812">Transmembrane</keyword>
<accession>A0A1D3JFT7</accession>
<dbReference type="VEuPathDB" id="PlasmoDB:POWCR01_000196600"/>
<evidence type="ECO:0000256" key="1">
    <source>
        <dbReference type="SAM" id="Phobius"/>
    </source>
</evidence>
<name>A0A1D3JFT7_PLAOA</name>
<keyword evidence="3" id="KW-1185">Reference proteome</keyword>
<protein>
    <submittedName>
        <fullName evidence="2">PIR protein</fullName>
    </submittedName>
</protein>